<dbReference type="InParanoid" id="A0A1I1XR15"/>
<feature type="domain" description="DUF6089" evidence="1">
    <location>
        <begin position="27"/>
        <end position="232"/>
    </location>
</feature>
<dbReference type="Pfam" id="PF19573">
    <property type="entry name" value="DUF6089"/>
    <property type="match status" value="1"/>
</dbReference>
<accession>A0A1I1XR15</accession>
<protein>
    <recommendedName>
        <fullName evidence="1">DUF6089 domain-containing protein</fullName>
    </recommendedName>
</protein>
<evidence type="ECO:0000313" key="2">
    <source>
        <dbReference type="EMBL" id="SFE09744.1"/>
    </source>
</evidence>
<dbReference type="Proteomes" id="UP000181976">
    <property type="component" value="Unassembled WGS sequence"/>
</dbReference>
<keyword evidence="3" id="KW-1185">Reference proteome</keyword>
<organism evidence="2 3">
    <name type="scientific">Thermophagus xiamenensis</name>
    <dbReference type="NCBI Taxonomy" id="385682"/>
    <lineage>
        <taxon>Bacteria</taxon>
        <taxon>Pseudomonadati</taxon>
        <taxon>Bacteroidota</taxon>
        <taxon>Bacteroidia</taxon>
        <taxon>Marinilabiliales</taxon>
        <taxon>Marinilabiliaceae</taxon>
        <taxon>Thermophagus</taxon>
    </lineage>
</organism>
<dbReference type="OrthoDB" id="654178at2"/>
<dbReference type="AlphaFoldDB" id="A0A1I1XR15"/>
<dbReference type="InterPro" id="IPR045743">
    <property type="entry name" value="DUF6089"/>
</dbReference>
<evidence type="ECO:0000313" key="3">
    <source>
        <dbReference type="Proteomes" id="UP000181976"/>
    </source>
</evidence>
<evidence type="ECO:0000259" key="1">
    <source>
        <dbReference type="Pfam" id="PF19573"/>
    </source>
</evidence>
<name>A0A1I1XR15_9BACT</name>
<dbReference type="RefSeq" id="WP_010527345.1">
    <property type="nucleotide sequence ID" value="NZ_AFSL01000041.1"/>
</dbReference>
<dbReference type="eggNOG" id="COG3637">
    <property type="taxonomic scope" value="Bacteria"/>
</dbReference>
<sequence length="245" mass="27920">MPNGYRICFVIAAAFILFFPGAKGQERIEAGFILGASYYQGDLNSGKLFYRAQPALGGLMRVVINHRLALKGALTMVNIQGDYPAAEIFYPSQVGYSSGQYHFERTMADISAQLEINFFEYDNPYRREETRFTPFISTGIASTLYRRYNSDGSDNSENPHFILSLPFGIGIKWKLYDWMHIGMEWNFRKTFVDDLDKTVSGAIDPSDPYGFDQYSLLHNNDWYSFAGIFVSIDLFHRSIPCNAGY</sequence>
<dbReference type="STRING" id="385682.SAMN05444380_106127"/>
<gene>
    <name evidence="2" type="ORF">SAMN05444380_106127</name>
</gene>
<dbReference type="EMBL" id="FONA01000006">
    <property type="protein sequence ID" value="SFE09744.1"/>
    <property type="molecule type" value="Genomic_DNA"/>
</dbReference>
<proteinExistence type="predicted"/>
<dbReference type="Gene3D" id="2.40.160.20">
    <property type="match status" value="1"/>
</dbReference>
<reference evidence="2 3" key="1">
    <citation type="submission" date="2016-10" db="EMBL/GenBank/DDBJ databases">
        <authorList>
            <person name="de Groot N.N."/>
        </authorList>
    </citation>
    <scope>NUCLEOTIDE SEQUENCE [LARGE SCALE GENOMIC DNA]</scope>
    <source>
        <strain evidence="2 3">DSM 19012</strain>
    </source>
</reference>